<proteinExistence type="predicted"/>
<organism evidence="1 2">
    <name type="scientific">Flammeovirga yaeyamensis</name>
    <dbReference type="NCBI Taxonomy" id="367791"/>
    <lineage>
        <taxon>Bacteria</taxon>
        <taxon>Pseudomonadati</taxon>
        <taxon>Bacteroidota</taxon>
        <taxon>Cytophagia</taxon>
        <taxon>Cytophagales</taxon>
        <taxon>Flammeovirgaceae</taxon>
        <taxon>Flammeovirga</taxon>
    </lineage>
</organism>
<name>A0AAX1MZB1_9BACT</name>
<dbReference type="AlphaFoldDB" id="A0AAX1MZB1"/>
<dbReference type="KEGG" id="fya:KMW28_13535"/>
<dbReference type="RefSeq" id="WP_215585738.1">
    <property type="nucleotide sequence ID" value="NZ_CP076132.1"/>
</dbReference>
<keyword evidence="2" id="KW-1185">Reference proteome</keyword>
<accession>A0AAX1MZB1</accession>
<sequence>MDIDAVIVSHANYSPEYLLQQEDKIESIVEFFVVIIFEDNFDDFEDNPFSHNESKSFSPIVCFYPSIPKIVDEAKPIKTKTSQQHFYLDRNYPTPIQGIVPPPPRAC</sequence>
<gene>
    <name evidence="1" type="ORF">KMW28_13535</name>
</gene>
<protein>
    <submittedName>
        <fullName evidence="1">Uncharacterized protein</fullName>
    </submittedName>
</protein>
<evidence type="ECO:0000313" key="1">
    <source>
        <dbReference type="EMBL" id="QWG00673.1"/>
    </source>
</evidence>
<reference evidence="1 2" key="1">
    <citation type="submission" date="2021-05" db="EMBL/GenBank/DDBJ databases">
        <title>Comparative genomic studies on the polysaccharide-degrading batcterial strains of the Flammeovirga genus.</title>
        <authorList>
            <person name="Zewei F."/>
            <person name="Zheng Z."/>
            <person name="Yu L."/>
            <person name="Ruyue G."/>
            <person name="Yanhong M."/>
            <person name="Yuanyuan C."/>
            <person name="Jingyan G."/>
            <person name="Wenjun H."/>
        </authorList>
    </citation>
    <scope>NUCLEOTIDE SEQUENCE [LARGE SCALE GENOMIC DNA]</scope>
    <source>
        <strain evidence="1 2">NBRC:100898</strain>
    </source>
</reference>
<dbReference type="Proteomes" id="UP000678679">
    <property type="component" value="Chromosome 1"/>
</dbReference>
<evidence type="ECO:0000313" key="2">
    <source>
        <dbReference type="Proteomes" id="UP000678679"/>
    </source>
</evidence>
<dbReference type="EMBL" id="CP076132">
    <property type="protein sequence ID" value="QWG00673.1"/>
    <property type="molecule type" value="Genomic_DNA"/>
</dbReference>